<dbReference type="Proteomes" id="UP000823561">
    <property type="component" value="Chromosome 7"/>
</dbReference>
<dbReference type="EMBL" id="JADWDJ010000007">
    <property type="protein sequence ID" value="KAG5278944.1"/>
    <property type="molecule type" value="Genomic_DNA"/>
</dbReference>
<keyword evidence="3" id="KW-1185">Reference proteome</keyword>
<proteinExistence type="predicted"/>
<protein>
    <submittedName>
        <fullName evidence="2">Uncharacterized protein</fullName>
    </submittedName>
</protein>
<accession>A0AAV6GV83</accession>
<comment type="caution">
    <text evidence="2">The sequence shown here is derived from an EMBL/GenBank/DDBJ whole genome shotgun (WGS) entry which is preliminary data.</text>
</comment>
<organism evidence="2 3">
    <name type="scientific">Alosa alosa</name>
    <name type="common">allis shad</name>
    <dbReference type="NCBI Taxonomy" id="278164"/>
    <lineage>
        <taxon>Eukaryota</taxon>
        <taxon>Metazoa</taxon>
        <taxon>Chordata</taxon>
        <taxon>Craniata</taxon>
        <taxon>Vertebrata</taxon>
        <taxon>Euteleostomi</taxon>
        <taxon>Actinopterygii</taxon>
        <taxon>Neopterygii</taxon>
        <taxon>Teleostei</taxon>
        <taxon>Clupei</taxon>
        <taxon>Clupeiformes</taxon>
        <taxon>Clupeoidei</taxon>
        <taxon>Clupeidae</taxon>
        <taxon>Alosa</taxon>
    </lineage>
</organism>
<reference evidence="2" key="1">
    <citation type="submission" date="2020-10" db="EMBL/GenBank/DDBJ databases">
        <title>Chromosome-scale genome assembly of the Allis shad, Alosa alosa.</title>
        <authorList>
            <person name="Margot Z."/>
            <person name="Christophe K."/>
            <person name="Cabau C."/>
            <person name="Louis A."/>
            <person name="Berthelot C."/>
            <person name="Parey E."/>
            <person name="Roest Crollius H."/>
            <person name="Montfort J."/>
            <person name="Robinson-Rechavi M."/>
            <person name="Bucao C."/>
            <person name="Bouchez O."/>
            <person name="Gislard M."/>
            <person name="Lluch J."/>
            <person name="Milhes M."/>
            <person name="Lampietro C."/>
            <person name="Lopez Roques C."/>
            <person name="Donnadieu C."/>
            <person name="Braasch I."/>
            <person name="Desvignes T."/>
            <person name="Postlethwait J."/>
            <person name="Bobe J."/>
            <person name="Guiguen Y."/>
        </authorList>
    </citation>
    <scope>NUCLEOTIDE SEQUENCE</scope>
    <source>
        <strain evidence="2">M-15738</strain>
        <tissue evidence="2">Blood</tissue>
    </source>
</reference>
<feature type="region of interest" description="Disordered" evidence="1">
    <location>
        <begin position="643"/>
        <end position="663"/>
    </location>
</feature>
<name>A0AAV6GV83_9TELE</name>
<gene>
    <name evidence="2" type="ORF">AALO_G00104450</name>
</gene>
<evidence type="ECO:0000256" key="1">
    <source>
        <dbReference type="SAM" id="MobiDB-lite"/>
    </source>
</evidence>
<evidence type="ECO:0000313" key="3">
    <source>
        <dbReference type="Proteomes" id="UP000823561"/>
    </source>
</evidence>
<sequence>MQDRPECLSYCLCYKKKAGFCLDRVSYNEKKVLLRLFLNLQEQGSVNVYITVEDVMEWFFRHERKMLKDWFPELKESCDDETWLAWQVNAHLRMQDIEQEVRRELIVRHLSSVSREGNELQDCEQHVPSAPSDLESPEKRPDDLKIHLLRRILSDLEIELQYYQCSRLHTRLEVVADLVTRLIYTMKTDPSGTPYHGSSMQLTELSVDIARAVLRRLSSTLPMSNLQAHYSRPAAARMTHSIHHKLVKAMYTADAMKKFLCTGDETLMATVIDFVSVKVTRLFQMSFQRPSQPPSILRLFMIASNYKSSPTTAQKLVIHIEAVTSVLTLVLLQMYSQEDTGFTFEAHNWPLIEHVVNRLSHSGVKVTKKKAKVNCYFNMNEVVCMVNSICKDVFRMYGSMKSLMEALSNKNRMVSRDIGRLVSVQLEMVCRNRKMETLPFELPPCPDLEKVICGVVARFVHALVPVTMADKDDLIICLLLVDQIRFLTKVTLFQSQEANYLSCHLKDLSSDTIEQLVKPPPGFPLPVTSPAVRPPPGFALPNPSPAVKPLPGFTITDTLPAVKPPPGFALPNASAAVRAVKPPSELLVADVSPAAQPPSGFLLSECTRPELCPEVPDWEMEDEAQDIEKNHHVCAQDKAMTVTSNDSKDVQNHAALPSERVKSTKKKGLKAFLQKIRKALRFRASSSDSEGGALRLSRSH</sequence>
<evidence type="ECO:0000313" key="2">
    <source>
        <dbReference type="EMBL" id="KAG5278944.1"/>
    </source>
</evidence>
<feature type="region of interest" description="Disordered" evidence="1">
    <location>
        <begin position="117"/>
        <end position="139"/>
    </location>
</feature>
<dbReference type="AlphaFoldDB" id="A0AAV6GV83"/>